<feature type="compositionally biased region" description="Basic and acidic residues" evidence="1">
    <location>
        <begin position="270"/>
        <end position="281"/>
    </location>
</feature>
<feature type="compositionally biased region" description="Low complexity" evidence="1">
    <location>
        <begin position="239"/>
        <end position="248"/>
    </location>
</feature>
<name>A0A915MQR2_MELJA</name>
<organism evidence="2 3">
    <name type="scientific">Meloidogyne javanica</name>
    <name type="common">Root-knot nematode worm</name>
    <dbReference type="NCBI Taxonomy" id="6303"/>
    <lineage>
        <taxon>Eukaryota</taxon>
        <taxon>Metazoa</taxon>
        <taxon>Ecdysozoa</taxon>
        <taxon>Nematoda</taxon>
        <taxon>Chromadorea</taxon>
        <taxon>Rhabditida</taxon>
        <taxon>Tylenchina</taxon>
        <taxon>Tylenchomorpha</taxon>
        <taxon>Tylenchoidea</taxon>
        <taxon>Meloidogynidae</taxon>
        <taxon>Meloidogyninae</taxon>
        <taxon>Meloidogyne</taxon>
        <taxon>Meloidogyne incognita group</taxon>
    </lineage>
</organism>
<proteinExistence type="predicted"/>
<dbReference type="WBParaSite" id="scaffold4564_cov155.g8357">
    <property type="protein sequence ID" value="scaffold4564_cov155.g8357"/>
    <property type="gene ID" value="scaffold4564_cov155.g8357"/>
</dbReference>
<feature type="region of interest" description="Disordered" evidence="1">
    <location>
        <begin position="1"/>
        <end position="28"/>
    </location>
</feature>
<dbReference type="Proteomes" id="UP000887561">
    <property type="component" value="Unplaced"/>
</dbReference>
<keyword evidence="2" id="KW-1185">Reference proteome</keyword>
<sequence length="293" mass="33592">METSEQQVEQQVSSPLKEARPKRKSKPKRYLTFTGTESRLDFLINKKMQAIEKTYEIEDDEYDINDEQGIKLIEYRDKLLSKAFDMECEQRNYAEFEDAEVDSIVECVSSSPNPIFIYDTDLEPLDQMLTTFINTPGGLLSDYLIPEFEDVKDFLEHIRNEGDCPLYDRFVPKVDTEEYSDYILKILRNVREKIQLHRSINFRQMYDVKQVEGQVFNGESSKADSLTPLDKFAEKDCVSDSGASAASSKKSDDSIAVGESAISPIASPKKQAENEVKMKDYGEEDDDDIICID</sequence>
<evidence type="ECO:0000313" key="3">
    <source>
        <dbReference type="WBParaSite" id="scaffold4564_cov155.g8357"/>
    </source>
</evidence>
<accession>A0A915MQR2</accession>
<reference evidence="3" key="1">
    <citation type="submission" date="2022-11" db="UniProtKB">
        <authorList>
            <consortium name="WormBaseParasite"/>
        </authorList>
    </citation>
    <scope>IDENTIFICATION</scope>
</reference>
<feature type="region of interest" description="Disordered" evidence="1">
    <location>
        <begin position="238"/>
        <end position="293"/>
    </location>
</feature>
<feature type="compositionally biased region" description="Acidic residues" evidence="1">
    <location>
        <begin position="282"/>
        <end position="293"/>
    </location>
</feature>
<protein>
    <submittedName>
        <fullName evidence="3">Uncharacterized protein</fullName>
    </submittedName>
</protein>
<feature type="compositionally biased region" description="Low complexity" evidence="1">
    <location>
        <begin position="1"/>
        <end position="14"/>
    </location>
</feature>
<evidence type="ECO:0000256" key="1">
    <source>
        <dbReference type="SAM" id="MobiDB-lite"/>
    </source>
</evidence>
<dbReference type="AlphaFoldDB" id="A0A915MQR2"/>
<evidence type="ECO:0000313" key="2">
    <source>
        <dbReference type="Proteomes" id="UP000887561"/>
    </source>
</evidence>